<dbReference type="PROSITE" id="PS51470">
    <property type="entry name" value="FG_GAP"/>
    <property type="match status" value="2"/>
</dbReference>
<feature type="chain" id="PRO_5021998801" evidence="5">
    <location>
        <begin position="21"/>
        <end position="559"/>
    </location>
</feature>
<dbReference type="PANTHER" id="PTHR23221">
    <property type="entry name" value="GLYCOSYLPHOSPHATIDYLINOSITOL PHOSPHOLIPASE D"/>
    <property type="match status" value="1"/>
</dbReference>
<accession>A0A518ENG0</accession>
<dbReference type="OrthoDB" id="292220at2"/>
<evidence type="ECO:0000256" key="1">
    <source>
        <dbReference type="ARBA" id="ARBA00022729"/>
    </source>
</evidence>
<dbReference type="RefSeq" id="WP_145195087.1">
    <property type="nucleotide sequence ID" value="NZ_CP036434.1"/>
</dbReference>
<dbReference type="GO" id="GO:0008305">
    <property type="term" value="C:integrin complex"/>
    <property type="evidence" value="ECO:0007669"/>
    <property type="project" value="InterPro"/>
</dbReference>
<evidence type="ECO:0000256" key="5">
    <source>
        <dbReference type="SAM" id="SignalP"/>
    </source>
</evidence>
<dbReference type="InterPro" id="IPR013517">
    <property type="entry name" value="FG-GAP"/>
</dbReference>
<dbReference type="SUPFAM" id="SSF69318">
    <property type="entry name" value="Integrin alpha N-terminal domain"/>
    <property type="match status" value="2"/>
</dbReference>
<evidence type="ECO:0000256" key="4">
    <source>
        <dbReference type="ARBA" id="ARBA00023180"/>
    </source>
</evidence>
<keyword evidence="2" id="KW-0677">Repeat</keyword>
<dbReference type="GO" id="GO:0007155">
    <property type="term" value="P:cell adhesion"/>
    <property type="evidence" value="ECO:0007669"/>
    <property type="project" value="InterPro"/>
</dbReference>
<proteinExistence type="predicted"/>
<dbReference type="Proteomes" id="UP000320390">
    <property type="component" value="Chromosome"/>
</dbReference>
<evidence type="ECO:0000256" key="3">
    <source>
        <dbReference type="ARBA" id="ARBA00022801"/>
    </source>
</evidence>
<sequence precursor="true">MKHTLTTGLFLTLLAPTALAQFMLADQFGVSDGDNFGWATAFLGDLDGDGFLEWASGAPSATAGGRTGAGRVSIYSGRTGVEIRAHEGTQINMGLGTAVVDHGDINGDGVSDYAISAPGFSGPVMGSGRVMVYSGVDGSVLRLFGGTESSSSLGRVLDAGGDVNGDGVQDLAIAEPGSSHQAYGGGRVRVFSGANGALLFTASGTTQLEGRGQSTAIVEDVDGDGFDDVVAGAPFASFNDVRIYSGRTGALIRSIAPQVQVDTRMGLAVDGMGDVDGDGLGDVLLATNEARRYAPGGGVISLVGRVRIHSGLTGAVITEVEGAQQWESLGRYAKSIADRDGDGLRDFAAFKRYGSDRLVVYSSATGAVLAEHAVEVTTSNGFGTSFSGAADVNGDGVEDFLVGNQRWPFDDYRGRAILLSGKPPVGTDATCDPFLPMGIAKLTVQGAEAVGGNDLTLHVTGVPASTFGYFLTSRSTQLGPNFGGALSLCLGGATPIGRYAGNVLQPSSTGFVQQTIDLNSIPTPTGAVSASAGETHFFQLWFRRGTGSDFSTTVGVTFQ</sequence>
<organism evidence="6 7">
    <name type="scientific">Saltatorellus ferox</name>
    <dbReference type="NCBI Taxonomy" id="2528018"/>
    <lineage>
        <taxon>Bacteria</taxon>
        <taxon>Pseudomonadati</taxon>
        <taxon>Planctomycetota</taxon>
        <taxon>Planctomycetia</taxon>
        <taxon>Planctomycetia incertae sedis</taxon>
        <taxon>Saltatorellus</taxon>
    </lineage>
</organism>
<dbReference type="InterPro" id="IPR028994">
    <property type="entry name" value="Integrin_alpha_N"/>
</dbReference>
<gene>
    <name evidence="6" type="ORF">Poly30_11260</name>
</gene>
<dbReference type="PRINTS" id="PR01185">
    <property type="entry name" value="INTEGRINA"/>
</dbReference>
<reference evidence="6 7" key="1">
    <citation type="submission" date="2019-02" db="EMBL/GenBank/DDBJ databases">
        <title>Deep-cultivation of Planctomycetes and their phenomic and genomic characterization uncovers novel biology.</title>
        <authorList>
            <person name="Wiegand S."/>
            <person name="Jogler M."/>
            <person name="Boedeker C."/>
            <person name="Pinto D."/>
            <person name="Vollmers J."/>
            <person name="Rivas-Marin E."/>
            <person name="Kohn T."/>
            <person name="Peeters S.H."/>
            <person name="Heuer A."/>
            <person name="Rast P."/>
            <person name="Oberbeckmann S."/>
            <person name="Bunk B."/>
            <person name="Jeske O."/>
            <person name="Meyerdierks A."/>
            <person name="Storesund J.E."/>
            <person name="Kallscheuer N."/>
            <person name="Luecker S."/>
            <person name="Lage O.M."/>
            <person name="Pohl T."/>
            <person name="Merkel B.J."/>
            <person name="Hornburger P."/>
            <person name="Mueller R.-W."/>
            <person name="Bruemmer F."/>
            <person name="Labrenz M."/>
            <person name="Spormann A.M."/>
            <person name="Op den Camp H."/>
            <person name="Overmann J."/>
            <person name="Amann R."/>
            <person name="Jetten M.S.M."/>
            <person name="Mascher T."/>
            <person name="Medema M.H."/>
            <person name="Devos D.P."/>
            <person name="Kaster A.-K."/>
            <person name="Ovreas L."/>
            <person name="Rohde M."/>
            <person name="Galperin M.Y."/>
            <person name="Jogler C."/>
        </authorList>
    </citation>
    <scope>NUCLEOTIDE SEQUENCE [LARGE SCALE GENOMIC DNA]</scope>
    <source>
        <strain evidence="6 7">Poly30</strain>
    </source>
</reference>
<keyword evidence="3" id="KW-0378">Hydrolase</keyword>
<dbReference type="AlphaFoldDB" id="A0A518ENG0"/>
<dbReference type="PANTHER" id="PTHR23221:SF7">
    <property type="entry name" value="PHOSPHATIDYLINOSITOL-GLYCAN-SPECIFIC PHOSPHOLIPASE D"/>
    <property type="match status" value="1"/>
</dbReference>
<dbReference type="GO" id="GO:0016787">
    <property type="term" value="F:hydrolase activity"/>
    <property type="evidence" value="ECO:0007669"/>
    <property type="project" value="UniProtKB-KW"/>
</dbReference>
<protein>
    <submittedName>
        <fullName evidence="6">FG-GAP repeat protein</fullName>
    </submittedName>
</protein>
<evidence type="ECO:0000256" key="2">
    <source>
        <dbReference type="ARBA" id="ARBA00022737"/>
    </source>
</evidence>
<dbReference type="Gene3D" id="2.130.10.130">
    <property type="entry name" value="Integrin alpha, N-terminal"/>
    <property type="match status" value="3"/>
</dbReference>
<evidence type="ECO:0000313" key="6">
    <source>
        <dbReference type="EMBL" id="QDV05627.1"/>
    </source>
</evidence>
<dbReference type="EMBL" id="CP036434">
    <property type="protein sequence ID" value="QDV05627.1"/>
    <property type="molecule type" value="Genomic_DNA"/>
</dbReference>
<feature type="signal peptide" evidence="5">
    <location>
        <begin position="1"/>
        <end position="20"/>
    </location>
</feature>
<keyword evidence="7" id="KW-1185">Reference proteome</keyword>
<dbReference type="InterPro" id="IPR000413">
    <property type="entry name" value="Integrin_alpha"/>
</dbReference>
<keyword evidence="1 5" id="KW-0732">Signal</keyword>
<keyword evidence="4" id="KW-0325">Glycoprotein</keyword>
<evidence type="ECO:0000313" key="7">
    <source>
        <dbReference type="Proteomes" id="UP000320390"/>
    </source>
</evidence>
<dbReference type="Pfam" id="PF01839">
    <property type="entry name" value="FG-GAP"/>
    <property type="match status" value="4"/>
</dbReference>
<dbReference type="InterPro" id="IPR013519">
    <property type="entry name" value="Int_alpha_beta-p"/>
</dbReference>
<dbReference type="SMART" id="SM00191">
    <property type="entry name" value="Int_alpha"/>
    <property type="match status" value="6"/>
</dbReference>
<name>A0A518ENG0_9BACT</name>